<feature type="binding site" evidence="11">
    <location>
        <position position="191"/>
    </location>
    <ligand>
        <name>UDP-N-acetyl-alpha-D-muramoyl-L-alanyl-D-glutamate</name>
        <dbReference type="ChEBI" id="CHEBI:83900"/>
    </ligand>
</feature>
<comment type="similarity">
    <text evidence="1 11">Belongs to the MurCDEF family. MurE subfamily.</text>
</comment>
<gene>
    <name evidence="11 16" type="primary">murE</name>
    <name evidence="16" type="ORF">BWY41_00571</name>
</gene>
<feature type="binding site" evidence="11">
    <location>
        <position position="155"/>
    </location>
    <ligand>
        <name>UDP-N-acetyl-alpha-D-muramoyl-L-alanyl-D-glutamate</name>
        <dbReference type="ChEBI" id="CHEBI:83900"/>
    </ligand>
</feature>
<evidence type="ECO:0000259" key="14">
    <source>
        <dbReference type="Pfam" id="PF02875"/>
    </source>
</evidence>
<dbReference type="Pfam" id="PF01225">
    <property type="entry name" value="Mur_ligase"/>
    <property type="match status" value="1"/>
</dbReference>
<sequence>MILKKLFNLNEYLYKNIFDDQLEVSGLAFDSRLVRPGCVFFAFPGANTDGHLFIEDAIKRGAKVIVYSDPSFSFPTHGKVSWIRVDDERKTMAQTAARFYDHPSREMRLFGITGTNGKTSTCFFLRSILEENGHACGLMTTPKNIIGPDIYEAINTTEESLQIQACLKSMIKIGIRQAVLEVSSHGLALGRVEGLLFDTAVVTNLVAEHLEFHKSFEHYFFSKKKLIEMVEQNTQKPYPRMVIVNGDDENCRRVVFESHLPLLTFGLQPENEVTAEDIVYFVDRTKMKIKTPWGTEKVQLSLPGQHAVYNALAAAATAISSGIESEKIAQGLEHTHRVPGRWEVVNAGQDFLVIVDFAHNWHGLENTLSFIKKMVQGKVITVFGCGGERDRNKRPMMGETVARWSDVCIITSDNPRHEDPRQTAEDAMQGVNKYKKEIPVESYIILDRREAIDYAFSLAKTGDVVFLAGKGPERYQVYHDRIICHNDYDVALELLKERNLE</sequence>
<dbReference type="EC" id="6.3.2.13" evidence="11"/>
<feature type="modified residue" description="N6-carboxylysine" evidence="11">
    <location>
        <position position="223"/>
    </location>
</feature>
<name>A0A1V5T1D8_9BACT</name>
<dbReference type="InterPro" id="IPR036615">
    <property type="entry name" value="Mur_ligase_C_dom_sf"/>
</dbReference>
<comment type="cofactor">
    <cofactor evidence="11">
        <name>Mg(2+)</name>
        <dbReference type="ChEBI" id="CHEBI:18420"/>
    </cofactor>
</comment>
<feature type="binding site" evidence="11">
    <location>
        <position position="469"/>
    </location>
    <ligand>
        <name>meso-2,6-diaminopimelate</name>
        <dbReference type="ChEBI" id="CHEBI:57791"/>
    </ligand>
</feature>
<dbReference type="NCBIfam" id="TIGR01085">
    <property type="entry name" value="murE"/>
    <property type="match status" value="1"/>
</dbReference>
<dbReference type="InterPro" id="IPR036565">
    <property type="entry name" value="Mur-like_cat_sf"/>
</dbReference>
<dbReference type="Proteomes" id="UP000485569">
    <property type="component" value="Unassembled WGS sequence"/>
</dbReference>
<evidence type="ECO:0000256" key="2">
    <source>
        <dbReference type="ARBA" id="ARBA00022490"/>
    </source>
</evidence>
<proteinExistence type="inferred from homology"/>
<comment type="subcellular location">
    <subcellularLocation>
        <location evidence="11 12">Cytoplasm</location>
    </subcellularLocation>
</comment>
<dbReference type="InterPro" id="IPR013221">
    <property type="entry name" value="Mur_ligase_cen"/>
</dbReference>
<dbReference type="SUPFAM" id="SSF53244">
    <property type="entry name" value="MurD-like peptide ligases, peptide-binding domain"/>
    <property type="match status" value="1"/>
</dbReference>
<reference evidence="16" key="1">
    <citation type="submission" date="2017-02" db="EMBL/GenBank/DDBJ databases">
        <title>Delving into the versatile metabolic prowess of the omnipresent phylum Bacteroidetes.</title>
        <authorList>
            <person name="Nobu M.K."/>
            <person name="Mei R."/>
            <person name="Narihiro T."/>
            <person name="Kuroda K."/>
            <person name="Liu W.-T."/>
        </authorList>
    </citation>
    <scope>NUCLEOTIDE SEQUENCE</scope>
    <source>
        <strain evidence="16">ADurb.Bin276</strain>
    </source>
</reference>
<keyword evidence="6 11" id="KW-0067">ATP-binding</keyword>
<evidence type="ECO:0000256" key="11">
    <source>
        <dbReference type="HAMAP-Rule" id="MF_00208"/>
    </source>
</evidence>
<keyword evidence="5 11" id="KW-0547">Nucleotide-binding</keyword>
<keyword evidence="10 11" id="KW-0961">Cell wall biogenesis/degradation</keyword>
<dbReference type="Gene3D" id="3.90.190.20">
    <property type="entry name" value="Mur ligase, C-terminal domain"/>
    <property type="match status" value="1"/>
</dbReference>
<dbReference type="PANTHER" id="PTHR23135">
    <property type="entry name" value="MUR LIGASE FAMILY MEMBER"/>
    <property type="match status" value="1"/>
</dbReference>
<evidence type="ECO:0000256" key="7">
    <source>
        <dbReference type="ARBA" id="ARBA00022960"/>
    </source>
</evidence>
<keyword evidence="3 11" id="KW-0436">Ligase</keyword>
<feature type="domain" description="Mur ligase C-terminal" evidence="14">
    <location>
        <begin position="340"/>
        <end position="471"/>
    </location>
</feature>
<protein>
    <recommendedName>
        <fullName evidence="11">UDP-N-acetylmuramoyl-L-alanyl-D-glutamate--2,6-diaminopimelate ligase</fullName>
        <ecNumber evidence="11">6.3.2.13</ecNumber>
    </recommendedName>
    <alternativeName>
        <fullName evidence="11">Meso-A2pm-adding enzyme</fullName>
    </alternativeName>
    <alternativeName>
        <fullName evidence="11">Meso-diaminopimelate-adding enzyme</fullName>
    </alternativeName>
    <alternativeName>
        <fullName evidence="11">UDP-MurNAc-L-Ala-D-Glu:meso-diaminopimelate ligase</fullName>
    </alternativeName>
    <alternativeName>
        <fullName evidence="11">UDP-MurNAc-tripeptide synthetase</fullName>
    </alternativeName>
    <alternativeName>
        <fullName evidence="11">UDP-N-acetylmuramyl-tripeptide synthetase</fullName>
    </alternativeName>
</protein>
<dbReference type="InterPro" id="IPR000713">
    <property type="entry name" value="Mur_ligase_N"/>
</dbReference>
<feature type="binding site" evidence="11">
    <location>
        <begin position="413"/>
        <end position="416"/>
    </location>
    <ligand>
        <name>meso-2,6-diaminopimelate</name>
        <dbReference type="ChEBI" id="CHEBI:57791"/>
    </ligand>
</feature>
<evidence type="ECO:0000256" key="6">
    <source>
        <dbReference type="ARBA" id="ARBA00022840"/>
    </source>
</evidence>
<feature type="domain" description="Mur ligase central" evidence="15">
    <location>
        <begin position="112"/>
        <end position="318"/>
    </location>
</feature>
<dbReference type="GO" id="GO:0008360">
    <property type="term" value="P:regulation of cell shape"/>
    <property type="evidence" value="ECO:0007669"/>
    <property type="project" value="UniProtKB-KW"/>
</dbReference>
<dbReference type="SUPFAM" id="SSF63418">
    <property type="entry name" value="MurE/MurF N-terminal domain"/>
    <property type="match status" value="1"/>
</dbReference>
<dbReference type="InterPro" id="IPR004101">
    <property type="entry name" value="Mur_ligase_C"/>
</dbReference>
<dbReference type="SUPFAM" id="SSF53623">
    <property type="entry name" value="MurD-like peptide ligases, catalytic domain"/>
    <property type="match status" value="1"/>
</dbReference>
<feature type="binding site" evidence="11">
    <location>
        <position position="389"/>
    </location>
    <ligand>
        <name>meso-2,6-diaminopimelate</name>
        <dbReference type="ChEBI" id="CHEBI:57791"/>
    </ligand>
</feature>
<dbReference type="PANTHER" id="PTHR23135:SF4">
    <property type="entry name" value="UDP-N-ACETYLMURAMOYL-L-ALANYL-D-GLUTAMATE--2,6-DIAMINOPIMELATE LIGASE MURE HOMOLOG, CHLOROPLASTIC"/>
    <property type="match status" value="1"/>
</dbReference>
<dbReference type="Pfam" id="PF02875">
    <property type="entry name" value="Mur_ligase_C"/>
    <property type="match status" value="1"/>
</dbReference>
<dbReference type="GO" id="GO:0004326">
    <property type="term" value="F:tetrahydrofolylpolyglutamate synthase activity"/>
    <property type="evidence" value="ECO:0007669"/>
    <property type="project" value="InterPro"/>
</dbReference>
<dbReference type="InterPro" id="IPR005761">
    <property type="entry name" value="UDP-N-AcMur-Glu-dNH2Pim_ligase"/>
</dbReference>
<comment type="caution">
    <text evidence="16">The sequence shown here is derived from an EMBL/GenBank/DDBJ whole genome shotgun (WGS) entry which is preliminary data.</text>
</comment>
<comment type="catalytic activity">
    <reaction evidence="11">
        <text>UDP-N-acetyl-alpha-D-muramoyl-L-alanyl-D-glutamate + meso-2,6-diaminopimelate + ATP = UDP-N-acetyl-alpha-D-muramoyl-L-alanyl-gamma-D-glutamyl-meso-2,6-diaminopimelate + ADP + phosphate + H(+)</text>
        <dbReference type="Rhea" id="RHEA:23676"/>
        <dbReference type="ChEBI" id="CHEBI:15378"/>
        <dbReference type="ChEBI" id="CHEBI:30616"/>
        <dbReference type="ChEBI" id="CHEBI:43474"/>
        <dbReference type="ChEBI" id="CHEBI:57791"/>
        <dbReference type="ChEBI" id="CHEBI:83900"/>
        <dbReference type="ChEBI" id="CHEBI:83905"/>
        <dbReference type="ChEBI" id="CHEBI:456216"/>
        <dbReference type="EC" id="6.3.2.13"/>
    </reaction>
</comment>
<evidence type="ECO:0000256" key="5">
    <source>
        <dbReference type="ARBA" id="ARBA00022741"/>
    </source>
</evidence>
<dbReference type="InterPro" id="IPR035911">
    <property type="entry name" value="MurE/MurF_N"/>
</dbReference>
<keyword evidence="9 11" id="KW-0131">Cell cycle</keyword>
<keyword evidence="11" id="KW-0460">Magnesium</keyword>
<dbReference type="AlphaFoldDB" id="A0A1V5T1D8"/>
<dbReference type="GO" id="GO:0008765">
    <property type="term" value="F:UDP-N-acetylmuramoylalanyl-D-glutamate-2,6-diaminopimelate ligase activity"/>
    <property type="evidence" value="ECO:0007669"/>
    <property type="project" value="UniProtKB-UniRule"/>
</dbReference>
<feature type="binding site" evidence="11">
    <location>
        <position position="473"/>
    </location>
    <ligand>
        <name>meso-2,6-diaminopimelate</name>
        <dbReference type="ChEBI" id="CHEBI:57791"/>
    </ligand>
</feature>
<dbReference type="GO" id="GO:0005737">
    <property type="term" value="C:cytoplasm"/>
    <property type="evidence" value="ECO:0007669"/>
    <property type="project" value="UniProtKB-SubCell"/>
</dbReference>
<evidence type="ECO:0000256" key="12">
    <source>
        <dbReference type="RuleBase" id="RU004135"/>
    </source>
</evidence>
<feature type="binding site" evidence="11">
    <location>
        <position position="31"/>
    </location>
    <ligand>
        <name>UDP-N-acetyl-alpha-D-muramoyl-L-alanyl-D-glutamate</name>
        <dbReference type="ChEBI" id="CHEBI:83900"/>
    </ligand>
</feature>
<dbReference type="Gene3D" id="3.40.1390.10">
    <property type="entry name" value="MurE/MurF, N-terminal domain"/>
    <property type="match status" value="1"/>
</dbReference>
<dbReference type="PROSITE" id="PS01011">
    <property type="entry name" value="FOLYLPOLYGLU_SYNT_1"/>
    <property type="match status" value="1"/>
</dbReference>
<feature type="binding site" evidence="11">
    <location>
        <begin position="156"/>
        <end position="157"/>
    </location>
    <ligand>
        <name>UDP-N-acetyl-alpha-D-muramoyl-L-alanyl-D-glutamate</name>
        <dbReference type="ChEBI" id="CHEBI:83900"/>
    </ligand>
</feature>
<dbReference type="EMBL" id="MWBQ01000035">
    <property type="protein sequence ID" value="OQA60595.1"/>
    <property type="molecule type" value="Genomic_DNA"/>
</dbReference>
<evidence type="ECO:0000313" key="16">
    <source>
        <dbReference type="EMBL" id="OQA60595.1"/>
    </source>
</evidence>
<evidence type="ECO:0000256" key="10">
    <source>
        <dbReference type="ARBA" id="ARBA00023316"/>
    </source>
</evidence>
<accession>A0A1V5T1D8</accession>
<keyword evidence="8 11" id="KW-0573">Peptidoglycan synthesis</keyword>
<dbReference type="GO" id="GO:0000287">
    <property type="term" value="F:magnesium ion binding"/>
    <property type="evidence" value="ECO:0007669"/>
    <property type="project" value="UniProtKB-UniRule"/>
</dbReference>
<dbReference type="GO" id="GO:0005524">
    <property type="term" value="F:ATP binding"/>
    <property type="evidence" value="ECO:0007669"/>
    <property type="project" value="UniProtKB-UniRule"/>
</dbReference>
<dbReference type="UniPathway" id="UPA00219"/>
<organism evidence="16">
    <name type="scientific">Candidatus Atribacter allofermentans</name>
    <dbReference type="NCBI Taxonomy" id="1852833"/>
    <lineage>
        <taxon>Bacteria</taxon>
        <taxon>Pseudomonadati</taxon>
        <taxon>Atribacterota</taxon>
        <taxon>Atribacteria</taxon>
        <taxon>Atribacterales</taxon>
        <taxon>Atribacteraceae</taxon>
        <taxon>Atribacter</taxon>
    </lineage>
</organism>
<feature type="binding site" evidence="11">
    <location>
        <begin position="114"/>
        <end position="120"/>
    </location>
    <ligand>
        <name>ATP</name>
        <dbReference type="ChEBI" id="CHEBI:30616"/>
    </ligand>
</feature>
<dbReference type="GO" id="GO:0071555">
    <property type="term" value="P:cell wall organization"/>
    <property type="evidence" value="ECO:0007669"/>
    <property type="project" value="UniProtKB-KW"/>
</dbReference>
<comment type="PTM">
    <text evidence="11">Carboxylation is probably crucial for Mg(2+) binding and, consequently, for the gamma-phosphate positioning of ATP.</text>
</comment>
<dbReference type="Pfam" id="PF08245">
    <property type="entry name" value="Mur_ligase_M"/>
    <property type="match status" value="1"/>
</dbReference>
<feature type="domain" description="Mur ligase N-terminal catalytic" evidence="13">
    <location>
        <begin position="24"/>
        <end position="100"/>
    </location>
</feature>
<dbReference type="GO" id="GO:0009252">
    <property type="term" value="P:peptidoglycan biosynthetic process"/>
    <property type="evidence" value="ECO:0007669"/>
    <property type="project" value="UniProtKB-UniRule"/>
</dbReference>
<evidence type="ECO:0000256" key="9">
    <source>
        <dbReference type="ARBA" id="ARBA00023306"/>
    </source>
</evidence>
<evidence type="ECO:0000259" key="15">
    <source>
        <dbReference type="Pfam" id="PF08245"/>
    </source>
</evidence>
<comment type="function">
    <text evidence="11">Catalyzes the addition of meso-diaminopimelic acid to the nucleotide precursor UDP-N-acetylmuramoyl-L-alanyl-D-glutamate (UMAG) in the biosynthesis of bacterial cell-wall peptidoglycan.</text>
</comment>
<feature type="binding site" evidence="11">
    <location>
        <position position="183"/>
    </location>
    <ligand>
        <name>UDP-N-acetyl-alpha-D-muramoyl-L-alanyl-D-glutamate</name>
        <dbReference type="ChEBI" id="CHEBI:83900"/>
    </ligand>
</feature>
<dbReference type="InterPro" id="IPR018109">
    <property type="entry name" value="Folylpolyglutamate_synth_CS"/>
</dbReference>
<evidence type="ECO:0000259" key="13">
    <source>
        <dbReference type="Pfam" id="PF01225"/>
    </source>
</evidence>
<evidence type="ECO:0000256" key="3">
    <source>
        <dbReference type="ARBA" id="ARBA00022598"/>
    </source>
</evidence>
<keyword evidence="7 11" id="KW-0133">Cell shape</keyword>
<evidence type="ECO:0000256" key="1">
    <source>
        <dbReference type="ARBA" id="ARBA00005898"/>
    </source>
</evidence>
<keyword evidence="4 11" id="KW-0132">Cell division</keyword>
<comment type="pathway">
    <text evidence="11 12">Cell wall biogenesis; peptidoglycan biosynthesis.</text>
</comment>
<comment type="caution">
    <text evidence="11">Lacks conserved residue(s) required for the propagation of feature annotation.</text>
</comment>
<dbReference type="GO" id="GO:0051301">
    <property type="term" value="P:cell division"/>
    <property type="evidence" value="ECO:0007669"/>
    <property type="project" value="UniProtKB-KW"/>
</dbReference>
<dbReference type="NCBIfam" id="NF001126">
    <property type="entry name" value="PRK00139.1-4"/>
    <property type="match status" value="1"/>
</dbReference>
<evidence type="ECO:0000256" key="4">
    <source>
        <dbReference type="ARBA" id="ARBA00022618"/>
    </source>
</evidence>
<keyword evidence="2 11" id="KW-0963">Cytoplasm</keyword>
<evidence type="ECO:0000256" key="8">
    <source>
        <dbReference type="ARBA" id="ARBA00022984"/>
    </source>
</evidence>
<feature type="short sequence motif" description="Meso-diaminopimelate recognition motif" evidence="11">
    <location>
        <begin position="413"/>
        <end position="416"/>
    </location>
</feature>
<dbReference type="HAMAP" id="MF_00208">
    <property type="entry name" value="MurE"/>
    <property type="match status" value="1"/>
</dbReference>
<dbReference type="Gene3D" id="3.40.1190.10">
    <property type="entry name" value="Mur-like, catalytic domain"/>
    <property type="match status" value="1"/>
</dbReference>